<evidence type="ECO:0000313" key="6">
    <source>
        <dbReference type="EMBL" id="GGL52907.1"/>
    </source>
</evidence>
<reference evidence="6" key="1">
    <citation type="journal article" date="2014" name="Int. J. Syst. Evol. Microbiol.">
        <title>Complete genome sequence of Corynebacterium casei LMG S-19264T (=DSM 44701T), isolated from a smear-ripened cheese.</title>
        <authorList>
            <consortium name="US DOE Joint Genome Institute (JGI-PGF)"/>
            <person name="Walter F."/>
            <person name="Albersmeier A."/>
            <person name="Kalinowski J."/>
            <person name="Ruckert C."/>
        </authorList>
    </citation>
    <scope>NUCLEOTIDE SEQUENCE</scope>
    <source>
        <strain evidence="6">JCM 15325</strain>
    </source>
</reference>
<dbReference type="GO" id="GO:0016020">
    <property type="term" value="C:membrane"/>
    <property type="evidence" value="ECO:0007669"/>
    <property type="project" value="GOC"/>
</dbReference>
<dbReference type="InterPro" id="IPR001296">
    <property type="entry name" value="Glyco_trans_1"/>
</dbReference>
<organism evidence="6 7">
    <name type="scientific">Sporolactobacillus putidus</name>
    <dbReference type="NCBI Taxonomy" id="492735"/>
    <lineage>
        <taxon>Bacteria</taxon>
        <taxon>Bacillati</taxon>
        <taxon>Bacillota</taxon>
        <taxon>Bacilli</taxon>
        <taxon>Bacillales</taxon>
        <taxon>Sporolactobacillaceae</taxon>
        <taxon>Sporolactobacillus</taxon>
    </lineage>
</organism>
<evidence type="ECO:0008006" key="8">
    <source>
        <dbReference type="Google" id="ProtNLM"/>
    </source>
</evidence>
<evidence type="ECO:0000256" key="3">
    <source>
        <dbReference type="ARBA" id="ARBA00022679"/>
    </source>
</evidence>
<dbReference type="InterPro" id="IPR009695">
    <property type="entry name" value="Diacylglyc_glucosyltr_N"/>
</dbReference>
<dbReference type="EMBL" id="BMOK01000005">
    <property type="protein sequence ID" value="GGL52907.1"/>
    <property type="molecule type" value="Genomic_DNA"/>
</dbReference>
<name>A0A917S1V8_9BACL</name>
<keyword evidence="7" id="KW-1185">Reference proteome</keyword>
<dbReference type="PANTHER" id="PTHR43025">
    <property type="entry name" value="MONOGALACTOSYLDIACYLGLYCEROL SYNTHASE"/>
    <property type="match status" value="1"/>
</dbReference>
<dbReference type="SUPFAM" id="SSF53756">
    <property type="entry name" value="UDP-Glycosyltransferase/glycogen phosphorylase"/>
    <property type="match status" value="1"/>
</dbReference>
<dbReference type="Proteomes" id="UP000654670">
    <property type="component" value="Unassembled WGS sequence"/>
</dbReference>
<dbReference type="GO" id="GO:0016758">
    <property type="term" value="F:hexosyltransferase activity"/>
    <property type="evidence" value="ECO:0007669"/>
    <property type="project" value="InterPro"/>
</dbReference>
<keyword evidence="2" id="KW-0328">Glycosyltransferase</keyword>
<gene>
    <name evidence="6" type="ORF">GCM10007968_16180</name>
</gene>
<reference evidence="6" key="2">
    <citation type="submission" date="2020-09" db="EMBL/GenBank/DDBJ databases">
        <authorList>
            <person name="Sun Q."/>
            <person name="Ohkuma M."/>
        </authorList>
    </citation>
    <scope>NUCLEOTIDE SEQUENCE</scope>
    <source>
        <strain evidence="6">JCM 15325</strain>
    </source>
</reference>
<dbReference type="PANTHER" id="PTHR43025:SF3">
    <property type="entry name" value="MONOGALACTOSYLDIACYLGLYCEROL SYNTHASE 1, CHLOROPLASTIC"/>
    <property type="match status" value="1"/>
</dbReference>
<evidence type="ECO:0000256" key="1">
    <source>
        <dbReference type="ARBA" id="ARBA00006962"/>
    </source>
</evidence>
<comment type="similarity">
    <text evidence="1">Belongs to the glycosyltransferase 28 family.</text>
</comment>
<dbReference type="GO" id="GO:0009247">
    <property type="term" value="P:glycolipid biosynthetic process"/>
    <property type="evidence" value="ECO:0007669"/>
    <property type="project" value="InterPro"/>
</dbReference>
<sequence>MAIAKVIILTGSYGAGHKRAAHALAKALDLNTSQFSTRILDVTSLATPKLDSLEKRTFLSGVTHFPSLYHYIYKKTQKNNIASSLIKKMNRFGIYRLISALEEEHPDLIVSTFPIASVMMSLIKQAEWFTSVPFLTVITDYSVHSTWVNQHTDGYLVASREVKQMLVDMKVDPRKIMITGIPIHPKFSVLQNKNELKEKYHIPYHQKVLLLMGGGGGIFGHFLPILRQLDKMEPDVRIVIICGQNRKIFQQFTQFSRTAKHDIQVEGFVHNMNEWMAIADLLITKPGGLTISEAIASELPMIIYRPLGGQEADNTQFLLSSGISVATNNHSDLVEHLNDLLSNPLTLDIMRNNMKPYSMEQRKSAENAANAIAQFLSAASSIQFA</sequence>
<evidence type="ECO:0000259" key="5">
    <source>
        <dbReference type="Pfam" id="PF06925"/>
    </source>
</evidence>
<dbReference type="Gene3D" id="3.40.50.2000">
    <property type="entry name" value="Glycogen Phosphorylase B"/>
    <property type="match status" value="1"/>
</dbReference>
<dbReference type="AlphaFoldDB" id="A0A917S1V8"/>
<dbReference type="Pfam" id="PF00534">
    <property type="entry name" value="Glycos_transf_1"/>
    <property type="match status" value="1"/>
</dbReference>
<feature type="domain" description="Diacylglycerol glucosyltransferase N-terminal" evidence="5">
    <location>
        <begin position="17"/>
        <end position="183"/>
    </location>
</feature>
<evidence type="ECO:0000259" key="4">
    <source>
        <dbReference type="Pfam" id="PF00534"/>
    </source>
</evidence>
<evidence type="ECO:0000256" key="2">
    <source>
        <dbReference type="ARBA" id="ARBA00022676"/>
    </source>
</evidence>
<evidence type="ECO:0000313" key="7">
    <source>
        <dbReference type="Proteomes" id="UP000654670"/>
    </source>
</evidence>
<comment type="caution">
    <text evidence="6">The sequence shown here is derived from an EMBL/GenBank/DDBJ whole genome shotgun (WGS) entry which is preliminary data.</text>
</comment>
<feature type="domain" description="Glycosyl transferase family 1" evidence="4">
    <location>
        <begin position="226"/>
        <end position="357"/>
    </location>
</feature>
<accession>A0A917S1V8</accession>
<proteinExistence type="inferred from homology"/>
<protein>
    <recommendedName>
        <fullName evidence="8">Processive 1,2-diacylglycerol beta-glucosyltransferase</fullName>
    </recommendedName>
</protein>
<dbReference type="RefSeq" id="WP_188802587.1">
    <property type="nucleotide sequence ID" value="NZ_BMOK01000005.1"/>
</dbReference>
<dbReference type="Pfam" id="PF06925">
    <property type="entry name" value="MGDG_synth"/>
    <property type="match status" value="1"/>
</dbReference>
<dbReference type="InterPro" id="IPR050519">
    <property type="entry name" value="Glycosyltransf_28_UgtP"/>
</dbReference>
<keyword evidence="3" id="KW-0808">Transferase</keyword>